<reference evidence="2 3" key="1">
    <citation type="journal article" date="2018" name="Mol. Biol. Evol.">
        <title>Broad Genomic Sampling Reveals a Smut Pathogenic Ancestry of the Fungal Clade Ustilaginomycotina.</title>
        <authorList>
            <person name="Kijpornyongpan T."/>
            <person name="Mondo S.J."/>
            <person name="Barry K."/>
            <person name="Sandor L."/>
            <person name="Lee J."/>
            <person name="Lipzen A."/>
            <person name="Pangilinan J."/>
            <person name="LaButti K."/>
            <person name="Hainaut M."/>
            <person name="Henrissat B."/>
            <person name="Grigoriev I.V."/>
            <person name="Spatafora J.W."/>
            <person name="Aime M.C."/>
        </authorList>
    </citation>
    <scope>NUCLEOTIDE SEQUENCE [LARGE SCALE GENOMIC DNA]</scope>
    <source>
        <strain evidence="2 3">MCA 3645</strain>
    </source>
</reference>
<feature type="compositionally biased region" description="Acidic residues" evidence="1">
    <location>
        <begin position="507"/>
        <end position="522"/>
    </location>
</feature>
<proteinExistence type="predicted"/>
<evidence type="ECO:0000256" key="1">
    <source>
        <dbReference type="SAM" id="MobiDB-lite"/>
    </source>
</evidence>
<evidence type="ECO:0000313" key="3">
    <source>
        <dbReference type="Proteomes" id="UP000246740"/>
    </source>
</evidence>
<gene>
    <name evidence="2" type="ORF">BCV70DRAFT_199828</name>
</gene>
<sequence length="533" mass="58910">MEPKAQLHDLSALDGLLGDIDIQEQPSQDRREAKLEALFQEAKRTYVAKVDSEAWYLDSDPSAVATQLIEEPRHRFDPATFYVPSPTELLRQRKDEKTGTTHQEWTSAYLYSLGHFGLCASYVASFAQSMTIPILISDDANDANGRDSTQHYAPQAQKPLRRTKQERDLSRNWGVIKDIVDTGLRSISQLLSAAGVLSDSHVHKSTAELARTTTIDAWVSRPASKQSTSTSDAPDEAHTWGKLDLWSFGTSLIRFSDREIRIGSGDSTNGYTGMISTSSPKSDSSTLERQVNQDRVMQNNWTVSYGLALTSGDLALQLGLYRSAIDSYTLFLGARGLMWRVLLAMANALCGYADEVAKESRSPSSEDGQDHEKQRQIAALHTLTKAMLVSAIQTCPRARRNQVASVALSGTLVPSSLLCSSAAGVEGERTSSPIEFKDEDDLLFNGLLPLPAPHQRQSQVDSVEPVLAEEIAVCLTKVVFAKKLGVMGYANKFTQYIQEYSTRLENADPDNYQDDQDDEDQDQNTAMRSVRTL</sequence>
<accession>A0A317XQH0</accession>
<dbReference type="EMBL" id="KZ819192">
    <property type="protein sequence ID" value="PWZ00556.1"/>
    <property type="molecule type" value="Genomic_DNA"/>
</dbReference>
<dbReference type="OrthoDB" id="2547977at2759"/>
<dbReference type="Proteomes" id="UP000246740">
    <property type="component" value="Unassembled WGS sequence"/>
</dbReference>
<feature type="compositionally biased region" description="Polar residues" evidence="1">
    <location>
        <begin position="524"/>
        <end position="533"/>
    </location>
</feature>
<protein>
    <submittedName>
        <fullName evidence="2">Uncharacterized protein</fullName>
    </submittedName>
</protein>
<name>A0A317XQH0_9BASI</name>
<organism evidence="2 3">
    <name type="scientific">Testicularia cyperi</name>
    <dbReference type="NCBI Taxonomy" id="1882483"/>
    <lineage>
        <taxon>Eukaryota</taxon>
        <taxon>Fungi</taxon>
        <taxon>Dikarya</taxon>
        <taxon>Basidiomycota</taxon>
        <taxon>Ustilaginomycotina</taxon>
        <taxon>Ustilaginomycetes</taxon>
        <taxon>Ustilaginales</taxon>
        <taxon>Anthracoideaceae</taxon>
        <taxon>Testicularia</taxon>
    </lineage>
</organism>
<keyword evidence="3" id="KW-1185">Reference proteome</keyword>
<feature type="region of interest" description="Disordered" evidence="1">
    <location>
        <begin position="506"/>
        <end position="533"/>
    </location>
</feature>
<dbReference type="AlphaFoldDB" id="A0A317XQH0"/>
<dbReference type="InParanoid" id="A0A317XQH0"/>
<evidence type="ECO:0000313" key="2">
    <source>
        <dbReference type="EMBL" id="PWZ00556.1"/>
    </source>
</evidence>
<feature type="region of interest" description="Disordered" evidence="1">
    <location>
        <begin position="143"/>
        <end position="167"/>
    </location>
</feature>